<evidence type="ECO:0000313" key="1">
    <source>
        <dbReference type="Proteomes" id="UP000189701"/>
    </source>
</evidence>
<dbReference type="GeneID" id="104248190"/>
<sequence>MVFNSKWFDLYNGTIVNHLASACFDHVPLLAHFKSTSDQFVRYFKFLNFWTDHEGFMEVINNIWDDACFGNPMWNLHHKLKLTASKLSTWSRETFGDIHEEHKRLESELIRLEGLMISDNDGAGRSNLNKTRADYIKYLKIQDAILRQKARVKWFTEGDSNSAYFHNVIKDMRKRLSINKIQDENYQWVEGTKEVSEAAIRYFQGIFCEEPEVNNYSDLHDIDPIIT</sequence>
<gene>
    <name evidence="2" type="primary">LOC104248190</name>
</gene>
<dbReference type="AlphaFoldDB" id="A0A1U7YU18"/>
<accession>A0A1U7YU18</accession>
<dbReference type="KEGG" id="nsy:104248190"/>
<name>A0A1U7YU18_NICSY</name>
<reference evidence="1" key="1">
    <citation type="journal article" date="2013" name="Genome Biol.">
        <title>Reference genomes and transcriptomes of Nicotiana sylvestris and Nicotiana tomentosiformis.</title>
        <authorList>
            <person name="Sierro N."/>
            <person name="Battey J.N."/>
            <person name="Ouadi S."/>
            <person name="Bovet L."/>
            <person name="Goepfert S."/>
            <person name="Bakaher N."/>
            <person name="Peitsch M.C."/>
            <person name="Ivanov N.V."/>
        </authorList>
    </citation>
    <scope>NUCLEOTIDE SEQUENCE [LARGE SCALE GENOMIC DNA]</scope>
</reference>
<dbReference type="PANTHER" id="PTHR33710">
    <property type="entry name" value="BNAC02G09200D PROTEIN"/>
    <property type="match status" value="1"/>
</dbReference>
<dbReference type="PANTHER" id="PTHR33710:SF64">
    <property type="entry name" value="ENDONUCLEASE_EXONUCLEASE_PHOSPHATASE DOMAIN-CONTAINING PROTEIN"/>
    <property type="match status" value="1"/>
</dbReference>
<dbReference type="Proteomes" id="UP000189701">
    <property type="component" value="Unplaced"/>
</dbReference>
<organism evidence="1 2">
    <name type="scientific">Nicotiana sylvestris</name>
    <name type="common">Wood tobacco</name>
    <name type="synonym">South American tobacco</name>
    <dbReference type="NCBI Taxonomy" id="4096"/>
    <lineage>
        <taxon>Eukaryota</taxon>
        <taxon>Viridiplantae</taxon>
        <taxon>Streptophyta</taxon>
        <taxon>Embryophyta</taxon>
        <taxon>Tracheophyta</taxon>
        <taxon>Spermatophyta</taxon>
        <taxon>Magnoliopsida</taxon>
        <taxon>eudicotyledons</taxon>
        <taxon>Gunneridae</taxon>
        <taxon>Pentapetalae</taxon>
        <taxon>asterids</taxon>
        <taxon>lamiids</taxon>
        <taxon>Solanales</taxon>
        <taxon>Solanaceae</taxon>
        <taxon>Nicotianoideae</taxon>
        <taxon>Nicotianeae</taxon>
        <taxon>Nicotiana</taxon>
    </lineage>
</organism>
<dbReference type="RefSeq" id="XP_009802699.1">
    <property type="nucleotide sequence ID" value="XM_009804397.1"/>
</dbReference>
<protein>
    <submittedName>
        <fullName evidence="2">Uncharacterized protein LOC104248190</fullName>
    </submittedName>
</protein>
<dbReference type="eggNOG" id="KOG1075">
    <property type="taxonomic scope" value="Eukaryota"/>
</dbReference>
<dbReference type="PROSITE" id="PS51257">
    <property type="entry name" value="PROKAR_LIPOPROTEIN"/>
    <property type="match status" value="1"/>
</dbReference>
<dbReference type="OrthoDB" id="1935089at2759"/>
<reference evidence="2" key="2">
    <citation type="submission" date="2025-08" db="UniProtKB">
        <authorList>
            <consortium name="RefSeq"/>
        </authorList>
    </citation>
    <scope>IDENTIFICATION</scope>
    <source>
        <tissue evidence="2">Leaf</tissue>
    </source>
</reference>
<evidence type="ECO:0000313" key="2">
    <source>
        <dbReference type="RefSeq" id="XP_009802699.1"/>
    </source>
</evidence>
<keyword evidence="1" id="KW-1185">Reference proteome</keyword>
<proteinExistence type="predicted"/>